<feature type="domain" description="DUF3298" evidence="1">
    <location>
        <begin position="172"/>
        <end position="243"/>
    </location>
</feature>
<sequence length="263" mass="30350">MKRLLITISIISLMVSCADEPKENQQKKEESLSFSSKTIEKRLDDCHPEEGECTFISLSFPVAENGKDQVKNINENIHDFLRNTIDYQEDGGMESPEELAESFINNYKETAKEFPEYDLPWEATINGKVIYNDQNVICLQFNTDMFTGGAHGYRSTDYLNFDPENGKLLKKEDLFKEKFLAFVEKDFRKKQNIPSDSNINSTGMLFEDDKFHLPKNIGLTEDKVILHYNAYEIAPYAAGDYVLTYSRDEIKEYLKISSDHKQA</sequence>
<dbReference type="PROSITE" id="PS51257">
    <property type="entry name" value="PROKAR_LIPOPROTEIN"/>
    <property type="match status" value="1"/>
</dbReference>
<dbReference type="Pfam" id="PF13739">
    <property type="entry name" value="PdaC"/>
    <property type="match status" value="1"/>
</dbReference>
<dbReference type="Pfam" id="PF11738">
    <property type="entry name" value="DUF3298"/>
    <property type="match status" value="1"/>
</dbReference>
<proteinExistence type="predicted"/>
<evidence type="ECO:0000259" key="2">
    <source>
        <dbReference type="Pfam" id="PF13739"/>
    </source>
</evidence>
<dbReference type="RefSeq" id="WP_252113218.1">
    <property type="nucleotide sequence ID" value="NZ_JAMSCK010000003.1"/>
</dbReference>
<evidence type="ECO:0000313" key="3">
    <source>
        <dbReference type="EMBL" id="MCM8569798.1"/>
    </source>
</evidence>
<protein>
    <submittedName>
        <fullName evidence="3">DUF3298 and DUF4163 domain-containing protein</fullName>
    </submittedName>
</protein>
<dbReference type="InterPro" id="IPR025303">
    <property type="entry name" value="PdaC"/>
</dbReference>
<accession>A0ABT0Z244</accession>
<keyword evidence="4" id="KW-1185">Reference proteome</keyword>
<dbReference type="InterPro" id="IPR037126">
    <property type="entry name" value="PdaC/RsiV-like_sf"/>
</dbReference>
<feature type="domain" description="Deacetylase PdaC" evidence="2">
    <location>
        <begin position="50"/>
        <end position="152"/>
    </location>
</feature>
<dbReference type="InterPro" id="IPR021729">
    <property type="entry name" value="DUF3298"/>
</dbReference>
<dbReference type="Gene3D" id="3.90.640.20">
    <property type="entry name" value="Heat-shock cognate protein, ATPase"/>
    <property type="match status" value="1"/>
</dbReference>
<evidence type="ECO:0000259" key="1">
    <source>
        <dbReference type="Pfam" id="PF11738"/>
    </source>
</evidence>
<organism evidence="3 4">
    <name type="scientific">Gramella jeungdoensis</name>
    <dbReference type="NCBI Taxonomy" id="708091"/>
    <lineage>
        <taxon>Bacteria</taxon>
        <taxon>Pseudomonadati</taxon>
        <taxon>Bacteroidota</taxon>
        <taxon>Flavobacteriia</taxon>
        <taxon>Flavobacteriales</taxon>
        <taxon>Flavobacteriaceae</taxon>
        <taxon>Christiangramia</taxon>
    </lineage>
</organism>
<reference evidence="3" key="1">
    <citation type="submission" date="2022-06" db="EMBL/GenBank/DDBJ databases">
        <title>Gramella sediminis sp. nov., isolated from deep-sea sediment of the Indian Ocean.</title>
        <authorList>
            <person name="Yang L."/>
        </authorList>
    </citation>
    <scope>NUCLEOTIDE SEQUENCE</scope>
    <source>
        <strain evidence="3">HMD3159</strain>
    </source>
</reference>
<dbReference type="Gene3D" id="3.30.565.40">
    <property type="entry name" value="Fervidobacterium nodosum Rt17-B1 like"/>
    <property type="match status" value="1"/>
</dbReference>
<name>A0ABT0Z244_9FLAO</name>
<comment type="caution">
    <text evidence="3">The sequence shown here is derived from an EMBL/GenBank/DDBJ whole genome shotgun (WGS) entry which is preliminary data.</text>
</comment>
<dbReference type="Proteomes" id="UP001155077">
    <property type="component" value="Unassembled WGS sequence"/>
</dbReference>
<evidence type="ECO:0000313" key="4">
    <source>
        <dbReference type="Proteomes" id="UP001155077"/>
    </source>
</evidence>
<dbReference type="EMBL" id="JAMSCK010000003">
    <property type="protein sequence ID" value="MCM8569798.1"/>
    <property type="molecule type" value="Genomic_DNA"/>
</dbReference>
<gene>
    <name evidence="3" type="ORF">NE848_10430</name>
</gene>